<protein>
    <recommendedName>
        <fullName evidence="6">Cyanophycin synthetase</fullName>
        <ecNumber evidence="5">6.3.2.29</ecNumber>
        <ecNumber evidence="4">6.3.2.30</ecNumber>
    </recommendedName>
    <alternativeName>
        <fullName evidence="10">Cyanophycin synthase</fullName>
    </alternativeName>
</protein>
<gene>
    <name evidence="15" type="primary">cphA</name>
    <name evidence="15" type="ORF">P3W85_31780</name>
</gene>
<keyword evidence="8 13" id="KW-0547">Nucleotide-binding</keyword>
<dbReference type="PROSITE" id="PS50975">
    <property type="entry name" value="ATP_GRASP"/>
    <property type="match status" value="1"/>
</dbReference>
<dbReference type="InterPro" id="IPR020561">
    <property type="entry name" value="PRibGlycinamid_synth_ATP-grasp"/>
</dbReference>
<evidence type="ECO:0000256" key="10">
    <source>
        <dbReference type="ARBA" id="ARBA00031353"/>
    </source>
</evidence>
<proteinExistence type="inferred from homology"/>
<evidence type="ECO:0000256" key="2">
    <source>
        <dbReference type="ARBA" id="ARBA00009060"/>
    </source>
</evidence>
<dbReference type="PROSITE" id="PS01011">
    <property type="entry name" value="FOLYLPOLYGLU_SYNT_1"/>
    <property type="match status" value="1"/>
</dbReference>
<dbReference type="Pfam" id="PF02875">
    <property type="entry name" value="Mur_ligase_C"/>
    <property type="match status" value="1"/>
</dbReference>
<evidence type="ECO:0000313" key="16">
    <source>
        <dbReference type="Proteomes" id="UP001216674"/>
    </source>
</evidence>
<comment type="similarity">
    <text evidence="2">In the C-terminal section; belongs to the MurCDEF family.</text>
</comment>
<dbReference type="PANTHER" id="PTHR23135:SF18">
    <property type="entry name" value="CYANOPHYCIN SYNTHETASE"/>
    <property type="match status" value="1"/>
</dbReference>
<reference evidence="15 16" key="1">
    <citation type="submission" date="2023-03" db="EMBL/GenBank/DDBJ databases">
        <title>Draft assemblies of triclosan tolerant bacteria isolated from returned activated sludge.</title>
        <authorList>
            <person name="Van Hamelsveld S."/>
        </authorList>
    </citation>
    <scope>NUCLEOTIDE SEQUENCE [LARGE SCALE GENOMIC DNA]</scope>
    <source>
        <strain evidence="15 16">GW210010_S58</strain>
    </source>
</reference>
<evidence type="ECO:0000313" key="15">
    <source>
        <dbReference type="EMBL" id="MDF3837496.1"/>
    </source>
</evidence>
<dbReference type="SUPFAM" id="SSF56059">
    <property type="entry name" value="Glutathione synthetase ATP-binding domain-like"/>
    <property type="match status" value="1"/>
</dbReference>
<dbReference type="SUPFAM" id="SSF53244">
    <property type="entry name" value="MurD-like peptide ligases, peptide-binding domain"/>
    <property type="match status" value="1"/>
</dbReference>
<keyword evidence="9 13" id="KW-0067">ATP-binding</keyword>
<dbReference type="GO" id="GO:0071161">
    <property type="term" value="F:cyanophycin synthetase activity (L-arginine-adding)"/>
    <property type="evidence" value="ECO:0007669"/>
    <property type="project" value="UniProtKB-EC"/>
</dbReference>
<evidence type="ECO:0000256" key="7">
    <source>
        <dbReference type="ARBA" id="ARBA00022598"/>
    </source>
</evidence>
<evidence type="ECO:0000256" key="13">
    <source>
        <dbReference type="PROSITE-ProRule" id="PRU00409"/>
    </source>
</evidence>
<dbReference type="SMART" id="SM01209">
    <property type="entry name" value="GARS_A"/>
    <property type="match status" value="1"/>
</dbReference>
<evidence type="ECO:0000256" key="6">
    <source>
        <dbReference type="ARBA" id="ARBA00022036"/>
    </source>
</evidence>
<dbReference type="EC" id="6.3.2.30" evidence="4"/>
<dbReference type="PANTHER" id="PTHR23135">
    <property type="entry name" value="MUR LIGASE FAMILY MEMBER"/>
    <property type="match status" value="1"/>
</dbReference>
<evidence type="ECO:0000256" key="3">
    <source>
        <dbReference type="ARBA" id="ARBA00011738"/>
    </source>
</evidence>
<dbReference type="RefSeq" id="WP_276267684.1">
    <property type="nucleotide sequence ID" value="NZ_JARJLM010000515.1"/>
</dbReference>
<dbReference type="InterPro" id="IPR018109">
    <property type="entry name" value="Folylpolyglutamate_synth_CS"/>
</dbReference>
<dbReference type="Pfam" id="PF18921">
    <property type="entry name" value="Cyanophycin_syn"/>
    <property type="match status" value="1"/>
</dbReference>
<dbReference type="Pfam" id="PF01071">
    <property type="entry name" value="GARS_A"/>
    <property type="match status" value="1"/>
</dbReference>
<feature type="domain" description="ATP-grasp" evidence="14">
    <location>
        <begin position="209"/>
        <end position="462"/>
    </location>
</feature>
<dbReference type="Pfam" id="PF08245">
    <property type="entry name" value="Mur_ligase_M"/>
    <property type="match status" value="1"/>
</dbReference>
<dbReference type="InterPro" id="IPR013221">
    <property type="entry name" value="Mur_ligase_cen"/>
</dbReference>
<dbReference type="Gene3D" id="3.30.470.20">
    <property type="entry name" value="ATP-grasp fold, B domain"/>
    <property type="match status" value="2"/>
</dbReference>
<accession>A0ABT6AXY6</accession>
<dbReference type="Gene3D" id="3.90.190.20">
    <property type="entry name" value="Mur ligase, C-terminal domain"/>
    <property type="match status" value="1"/>
</dbReference>
<organism evidence="15 16">
    <name type="scientific">Cupriavidus basilensis</name>
    <dbReference type="NCBI Taxonomy" id="68895"/>
    <lineage>
        <taxon>Bacteria</taxon>
        <taxon>Pseudomonadati</taxon>
        <taxon>Pseudomonadota</taxon>
        <taxon>Betaproteobacteria</taxon>
        <taxon>Burkholderiales</taxon>
        <taxon>Burkholderiaceae</taxon>
        <taxon>Cupriavidus</taxon>
    </lineage>
</organism>
<dbReference type="EMBL" id="JARJLM010000515">
    <property type="protein sequence ID" value="MDF3837496.1"/>
    <property type="molecule type" value="Genomic_DNA"/>
</dbReference>
<dbReference type="NCBIfam" id="NF010623">
    <property type="entry name" value="PRK14016.1"/>
    <property type="match status" value="1"/>
</dbReference>
<dbReference type="InterPro" id="IPR004101">
    <property type="entry name" value="Mur_ligase_C"/>
</dbReference>
<dbReference type="InterPro" id="IPR011810">
    <property type="entry name" value="Cya_phycin_syn"/>
</dbReference>
<dbReference type="InterPro" id="IPR011761">
    <property type="entry name" value="ATP-grasp"/>
</dbReference>
<name>A0ABT6AXY6_9BURK</name>
<dbReference type="NCBIfam" id="TIGR02068">
    <property type="entry name" value="cya_phycin_syn"/>
    <property type="match status" value="1"/>
</dbReference>
<comment type="catalytic activity">
    <reaction evidence="11">
        <text>[L-4-(L-arginin-2-N-yl)aspartate](n)-L-aspartate + L-arginine + ATP = [L-4-(L-arginin-2-N-yl)aspartate](n+1) + ADP + phosphate + H(+)</text>
        <dbReference type="Rhea" id="RHEA:23888"/>
        <dbReference type="Rhea" id="RHEA-COMP:13732"/>
        <dbReference type="Rhea" id="RHEA-COMP:13733"/>
        <dbReference type="ChEBI" id="CHEBI:15378"/>
        <dbReference type="ChEBI" id="CHEBI:30616"/>
        <dbReference type="ChEBI" id="CHEBI:32682"/>
        <dbReference type="ChEBI" id="CHEBI:43474"/>
        <dbReference type="ChEBI" id="CHEBI:137986"/>
        <dbReference type="ChEBI" id="CHEBI:137990"/>
        <dbReference type="ChEBI" id="CHEBI:456216"/>
        <dbReference type="EC" id="6.3.2.30"/>
    </reaction>
</comment>
<evidence type="ECO:0000256" key="5">
    <source>
        <dbReference type="ARBA" id="ARBA00013005"/>
    </source>
</evidence>
<evidence type="ECO:0000256" key="12">
    <source>
        <dbReference type="ARBA" id="ARBA00048425"/>
    </source>
</evidence>
<dbReference type="InterPro" id="IPR044019">
    <property type="entry name" value="Cyanophycin_syn_N"/>
</dbReference>
<keyword evidence="16" id="KW-1185">Reference proteome</keyword>
<dbReference type="Gene3D" id="3.40.1190.10">
    <property type="entry name" value="Mur-like, catalytic domain"/>
    <property type="match status" value="1"/>
</dbReference>
<comment type="subunit">
    <text evidence="3">Homodimer.</text>
</comment>
<dbReference type="EC" id="6.3.2.29" evidence="5"/>
<evidence type="ECO:0000259" key="14">
    <source>
        <dbReference type="PROSITE" id="PS50975"/>
    </source>
</evidence>
<evidence type="ECO:0000256" key="8">
    <source>
        <dbReference type="ARBA" id="ARBA00022741"/>
    </source>
</evidence>
<dbReference type="GO" id="GO:0071160">
    <property type="term" value="F:cyanophycin synthetase activity (L-aspartate-adding)"/>
    <property type="evidence" value="ECO:0007669"/>
    <property type="project" value="UniProtKB-EC"/>
</dbReference>
<comment type="caution">
    <text evidence="15">The sequence shown here is derived from an EMBL/GenBank/DDBJ whole genome shotgun (WGS) entry which is preliminary data.</text>
</comment>
<keyword evidence="7 15" id="KW-0436">Ligase</keyword>
<comment type="function">
    <text evidence="1">Catalyzes the ATP-dependent polymerization of arginine and aspartate to multi-L-arginyl-poly-L-aspartic acid (cyanophycin; a water-insoluble reserve polymer).</text>
</comment>
<dbReference type="InterPro" id="IPR036615">
    <property type="entry name" value="Mur_ligase_C_dom_sf"/>
</dbReference>
<comment type="catalytic activity">
    <reaction evidence="12">
        <text>[L-4-(L-arginin-2-N-yl)aspartate](n) + L-aspartate + ATP = [L-4-(L-arginin-2-N-yl)aspartate](n)-L-aspartate + ADP + phosphate + H(+)</text>
        <dbReference type="Rhea" id="RHEA:13277"/>
        <dbReference type="Rhea" id="RHEA-COMP:13728"/>
        <dbReference type="Rhea" id="RHEA-COMP:13733"/>
        <dbReference type="ChEBI" id="CHEBI:15378"/>
        <dbReference type="ChEBI" id="CHEBI:29991"/>
        <dbReference type="ChEBI" id="CHEBI:30616"/>
        <dbReference type="ChEBI" id="CHEBI:43474"/>
        <dbReference type="ChEBI" id="CHEBI:137986"/>
        <dbReference type="ChEBI" id="CHEBI:137990"/>
        <dbReference type="ChEBI" id="CHEBI:456216"/>
        <dbReference type="EC" id="6.3.2.29"/>
    </reaction>
</comment>
<evidence type="ECO:0000256" key="4">
    <source>
        <dbReference type="ARBA" id="ARBA00012968"/>
    </source>
</evidence>
<dbReference type="Proteomes" id="UP001216674">
    <property type="component" value="Unassembled WGS sequence"/>
</dbReference>
<evidence type="ECO:0000256" key="11">
    <source>
        <dbReference type="ARBA" id="ARBA00048094"/>
    </source>
</evidence>
<sequence>MEVSRIRALRGPNLWCRHTAIEAIVSCSDEAHTLAQLPGFEERLRARFPEVGPLRPDDNEGVVSLAHALECAAMRLQAEAGCPVSFSRTAPTVEPGTYQVVVQYSEEEVGRLALDLAATLCRAARDDVPFDLADALHRLRELDEDVRLGPSTGSIVYAGVARGIPYRRLTQGSMVQFGWGSKQRRIQAAETDLTSAVSESIAQDKELTKTLLHAAGVPVPMGRSVSDAEQAWAAAQEIDAPVVVKPRDGNQGKGVAVRIRTREEVIAAYEVAAEISSDVIVERYIPGHDFRLLVVGKHLVAAARRDPPQVTGDGKHTVRELVEEVNRDPRRGEGHATSLTKIRFDDIALATLAKQNLTADSVPPKGTRVVLRNNANLSTGGSATDVTDDVHPEMAARAVAAAQMVGLDICGVDAVCETVLKPFEEQAGGIVEVNAAPGLRMHLQPSYGKGRAVGEAIISTMFGDGDDGRIPVVAVSGTNGKTTTVRLITHLLASSGLRMGMTGTDGVYIMGERIDTGDCSGPRSARNVLMHPDVDAAVFETARGGLLREGLAFDRCDVAVVTNVGEGDHLGLSYISTVEDLAVLKSVIVQNVAPHGMAVLNAADPMVVRMADACPGAVTFFAADLNNPVMATHCAQGKRVVYVEDGHIVAAEGENQVRIALSAIPLTRGGTIGFQVENAMSAVAAAWALGIDWEVIRRGLATFVNDAATAPGRFNVFDYKGATVIADYGHNPDAIQALCNAIEGMPAKRRSVVISGAGDRRDVDIRRQTEILGGVFDEVILYQDQCQRGREDGEVLALLREGLEGATRASAVEEIRGEFLAIDTALSHLQPDDLCLILVDQVEEALAHIAQRIAGD</sequence>
<dbReference type="SUPFAM" id="SSF53623">
    <property type="entry name" value="MurD-like peptide ligases, catalytic domain"/>
    <property type="match status" value="1"/>
</dbReference>
<dbReference type="InterPro" id="IPR036565">
    <property type="entry name" value="Mur-like_cat_sf"/>
</dbReference>
<evidence type="ECO:0000256" key="1">
    <source>
        <dbReference type="ARBA" id="ARBA00003184"/>
    </source>
</evidence>
<evidence type="ECO:0000256" key="9">
    <source>
        <dbReference type="ARBA" id="ARBA00022840"/>
    </source>
</evidence>